<evidence type="ECO:0000256" key="4">
    <source>
        <dbReference type="SAM" id="SignalP"/>
    </source>
</evidence>
<feature type="domain" description="Leucine-binding protein" evidence="5">
    <location>
        <begin position="52"/>
        <end position="396"/>
    </location>
</feature>
<evidence type="ECO:0000313" key="6">
    <source>
        <dbReference type="EMBL" id="MEU8137570.1"/>
    </source>
</evidence>
<evidence type="ECO:0000256" key="2">
    <source>
        <dbReference type="ARBA" id="ARBA00022729"/>
    </source>
</evidence>
<evidence type="ECO:0000256" key="1">
    <source>
        <dbReference type="ARBA" id="ARBA00010062"/>
    </source>
</evidence>
<dbReference type="SUPFAM" id="SSF53822">
    <property type="entry name" value="Periplasmic binding protein-like I"/>
    <property type="match status" value="1"/>
</dbReference>
<comment type="similarity">
    <text evidence="1">Belongs to the leucine-binding protein family.</text>
</comment>
<name>A0ABV3DP94_9ACTN</name>
<evidence type="ECO:0000259" key="5">
    <source>
        <dbReference type="Pfam" id="PF13458"/>
    </source>
</evidence>
<accession>A0ABV3DP94</accession>
<gene>
    <name evidence="6" type="ORF">AB0C36_29165</name>
</gene>
<dbReference type="Gene3D" id="3.40.50.2300">
    <property type="match status" value="2"/>
</dbReference>
<dbReference type="RefSeq" id="WP_358359651.1">
    <property type="nucleotide sequence ID" value="NZ_JBEZFP010000092.1"/>
</dbReference>
<feature type="signal peptide" evidence="4">
    <location>
        <begin position="1"/>
        <end position="26"/>
    </location>
</feature>
<feature type="region of interest" description="Disordered" evidence="3">
    <location>
        <begin position="28"/>
        <end position="49"/>
    </location>
</feature>
<proteinExistence type="inferred from homology"/>
<reference evidence="6 7" key="1">
    <citation type="submission" date="2024-06" db="EMBL/GenBank/DDBJ databases">
        <title>The Natural Products Discovery Center: Release of the First 8490 Sequenced Strains for Exploring Actinobacteria Biosynthetic Diversity.</title>
        <authorList>
            <person name="Kalkreuter E."/>
            <person name="Kautsar S.A."/>
            <person name="Yang D."/>
            <person name="Bader C.D."/>
            <person name="Teijaro C.N."/>
            <person name="Fluegel L."/>
            <person name="Davis C.M."/>
            <person name="Simpson J.R."/>
            <person name="Lauterbach L."/>
            <person name="Steele A.D."/>
            <person name="Gui C."/>
            <person name="Meng S."/>
            <person name="Li G."/>
            <person name="Viehrig K."/>
            <person name="Ye F."/>
            <person name="Su P."/>
            <person name="Kiefer A.F."/>
            <person name="Nichols A."/>
            <person name="Cepeda A.J."/>
            <person name="Yan W."/>
            <person name="Fan B."/>
            <person name="Jiang Y."/>
            <person name="Adhikari A."/>
            <person name="Zheng C.-J."/>
            <person name="Schuster L."/>
            <person name="Cowan T.M."/>
            <person name="Smanski M.J."/>
            <person name="Chevrette M.G."/>
            <person name="De Carvalho L.P.S."/>
            <person name="Shen B."/>
        </authorList>
    </citation>
    <scope>NUCLEOTIDE SEQUENCE [LARGE SCALE GENOMIC DNA]</scope>
    <source>
        <strain evidence="6 7">NPDC048946</strain>
    </source>
</reference>
<dbReference type="InterPro" id="IPR028082">
    <property type="entry name" value="Peripla_BP_I"/>
</dbReference>
<keyword evidence="2 4" id="KW-0732">Signal</keyword>
<evidence type="ECO:0000313" key="7">
    <source>
        <dbReference type="Proteomes" id="UP001551482"/>
    </source>
</evidence>
<comment type="caution">
    <text evidence="6">The sequence shown here is derived from an EMBL/GenBank/DDBJ whole genome shotgun (WGS) entry which is preliminary data.</text>
</comment>
<dbReference type="PROSITE" id="PS51257">
    <property type="entry name" value="PROKAR_LIPOPROTEIN"/>
    <property type="match status" value="1"/>
</dbReference>
<sequence>MKPGSGTRAVCAVLAALALTVTACSAKDDDTKTPGGAENTGIKTGPGVTDTEIHIGELSDLSGPQAPLGKSVTNAQQLYFDQINAAGGICGRKVVMDVKDHAYDAQKARTAYTELSGKVIGISQLVGSAIVTQLQDDIERDGLLTLPQAWASTLLGKDFIQVTATTYDIEMINGFEYLARTTPLAAGDKVGHIYSDDEFGVNSALGVKYATQAAGVSVVEQKVKPTDQDMTAVVTALKSAGVKAIVISSGPRQVAPVMVGTEAAGLKVPVLSHSVGFHPQLLAVAAAPMETRLVIASPAPPVSSTDLPAVAKLSADYLAKFPGMPVDQGVISGYAAAGIFGEDLRAACAAGDLTREGLVAAHRKQTGMDVGLGLKLDFSSNSTPPSYQTFILKVDKSKPGGLVTVEPAHEVPGVKAYVLPQAD</sequence>
<keyword evidence="7" id="KW-1185">Reference proteome</keyword>
<dbReference type="PANTHER" id="PTHR47235:SF1">
    <property type="entry name" value="BLR6548 PROTEIN"/>
    <property type="match status" value="1"/>
</dbReference>
<protein>
    <submittedName>
        <fullName evidence="6">ABC transporter substrate-binding protein</fullName>
    </submittedName>
</protein>
<dbReference type="CDD" id="cd06343">
    <property type="entry name" value="PBP1_ABC_ligand_binding-like"/>
    <property type="match status" value="1"/>
</dbReference>
<organism evidence="6 7">
    <name type="scientific">Streptodolium elevatio</name>
    <dbReference type="NCBI Taxonomy" id="3157996"/>
    <lineage>
        <taxon>Bacteria</taxon>
        <taxon>Bacillati</taxon>
        <taxon>Actinomycetota</taxon>
        <taxon>Actinomycetes</taxon>
        <taxon>Kitasatosporales</taxon>
        <taxon>Streptomycetaceae</taxon>
        <taxon>Streptodolium</taxon>
    </lineage>
</organism>
<dbReference type="Proteomes" id="UP001551482">
    <property type="component" value="Unassembled WGS sequence"/>
</dbReference>
<dbReference type="EMBL" id="JBEZFP010000092">
    <property type="protein sequence ID" value="MEU8137570.1"/>
    <property type="molecule type" value="Genomic_DNA"/>
</dbReference>
<dbReference type="PANTHER" id="PTHR47235">
    <property type="entry name" value="BLR6548 PROTEIN"/>
    <property type="match status" value="1"/>
</dbReference>
<dbReference type="InterPro" id="IPR028081">
    <property type="entry name" value="Leu-bd"/>
</dbReference>
<feature type="chain" id="PRO_5047183291" evidence="4">
    <location>
        <begin position="27"/>
        <end position="423"/>
    </location>
</feature>
<dbReference type="Pfam" id="PF13458">
    <property type="entry name" value="Peripla_BP_6"/>
    <property type="match status" value="1"/>
</dbReference>
<evidence type="ECO:0000256" key="3">
    <source>
        <dbReference type="SAM" id="MobiDB-lite"/>
    </source>
</evidence>